<protein>
    <recommendedName>
        <fullName evidence="3">Retrotransposon gag domain-containing protein</fullName>
    </recommendedName>
</protein>
<sequence>MGIIQYKFFQRKKNKGETVGDYVAELKNLAIDCKFGNLPDDLIREQFVIYAKNAAIKERLWINDDSLEEVLAIVCKAEISRRGIVNNCGNRLREDGYKTSVWFDDSFKERGVRSALQEEHVEEDVEERGMEGDVVTEVNGVNYDVSGSVIQEPETQREKASWIHFLPREASGCTLETPVKLLRGCWSNRRNWSQKEETLREGDAAGADMEAEARGFWRSQWRQVTRGLQCDEG</sequence>
<dbReference type="Proteomes" id="UP001066276">
    <property type="component" value="Chromosome 7"/>
</dbReference>
<reference evidence="1" key="1">
    <citation type="journal article" date="2022" name="bioRxiv">
        <title>Sequencing and chromosome-scale assembly of the giantPleurodeles waltlgenome.</title>
        <authorList>
            <person name="Brown T."/>
            <person name="Elewa A."/>
            <person name="Iarovenko S."/>
            <person name="Subramanian E."/>
            <person name="Araus A.J."/>
            <person name="Petzold A."/>
            <person name="Susuki M."/>
            <person name="Suzuki K.-i.T."/>
            <person name="Hayashi T."/>
            <person name="Toyoda A."/>
            <person name="Oliveira C."/>
            <person name="Osipova E."/>
            <person name="Leigh N.D."/>
            <person name="Simon A."/>
            <person name="Yun M.H."/>
        </authorList>
    </citation>
    <scope>NUCLEOTIDE SEQUENCE</scope>
    <source>
        <strain evidence="1">20211129_DDA</strain>
        <tissue evidence="1">Liver</tissue>
    </source>
</reference>
<name>A0AAV7PD13_PLEWA</name>
<accession>A0AAV7PD13</accession>
<keyword evidence="2" id="KW-1185">Reference proteome</keyword>
<evidence type="ECO:0008006" key="3">
    <source>
        <dbReference type="Google" id="ProtNLM"/>
    </source>
</evidence>
<dbReference type="AlphaFoldDB" id="A0AAV7PD13"/>
<organism evidence="1 2">
    <name type="scientific">Pleurodeles waltl</name>
    <name type="common">Iberian ribbed newt</name>
    <dbReference type="NCBI Taxonomy" id="8319"/>
    <lineage>
        <taxon>Eukaryota</taxon>
        <taxon>Metazoa</taxon>
        <taxon>Chordata</taxon>
        <taxon>Craniata</taxon>
        <taxon>Vertebrata</taxon>
        <taxon>Euteleostomi</taxon>
        <taxon>Amphibia</taxon>
        <taxon>Batrachia</taxon>
        <taxon>Caudata</taxon>
        <taxon>Salamandroidea</taxon>
        <taxon>Salamandridae</taxon>
        <taxon>Pleurodelinae</taxon>
        <taxon>Pleurodeles</taxon>
    </lineage>
</organism>
<dbReference type="EMBL" id="JANPWB010000011">
    <property type="protein sequence ID" value="KAJ1125336.1"/>
    <property type="molecule type" value="Genomic_DNA"/>
</dbReference>
<evidence type="ECO:0000313" key="1">
    <source>
        <dbReference type="EMBL" id="KAJ1125336.1"/>
    </source>
</evidence>
<evidence type="ECO:0000313" key="2">
    <source>
        <dbReference type="Proteomes" id="UP001066276"/>
    </source>
</evidence>
<gene>
    <name evidence="1" type="ORF">NDU88_003768</name>
</gene>
<proteinExistence type="predicted"/>
<comment type="caution">
    <text evidence="1">The sequence shown here is derived from an EMBL/GenBank/DDBJ whole genome shotgun (WGS) entry which is preliminary data.</text>
</comment>